<dbReference type="SUPFAM" id="SSF51695">
    <property type="entry name" value="PLC-like phosphodiesterases"/>
    <property type="match status" value="1"/>
</dbReference>
<feature type="domain" description="Phosphatidylinositol-specific phospholipase C X" evidence="1">
    <location>
        <begin position="55"/>
        <end position="198"/>
    </location>
</feature>
<dbReference type="Proteomes" id="UP000826195">
    <property type="component" value="Unassembled WGS sequence"/>
</dbReference>
<proteinExistence type="predicted"/>
<dbReference type="Gene3D" id="3.20.20.190">
    <property type="entry name" value="Phosphatidylinositol (PI) phosphodiesterase"/>
    <property type="match status" value="1"/>
</dbReference>
<reference evidence="2 3" key="1">
    <citation type="journal article" date="2021" name="J. Hered.">
        <title>A chromosome-level genome assembly of the parasitoid wasp, Cotesia glomerata (Hymenoptera: Braconidae).</title>
        <authorList>
            <person name="Pinto B.J."/>
            <person name="Weis J.J."/>
            <person name="Gamble T."/>
            <person name="Ode P.J."/>
            <person name="Paul R."/>
            <person name="Zaspel J.M."/>
        </authorList>
    </citation>
    <scope>NUCLEOTIDE SEQUENCE [LARGE SCALE GENOMIC DNA]</scope>
    <source>
        <strain evidence="2">CgM1</strain>
    </source>
</reference>
<dbReference type="InterPro" id="IPR051057">
    <property type="entry name" value="PI-PLC_domain"/>
</dbReference>
<dbReference type="PANTHER" id="PTHR13593">
    <property type="match status" value="1"/>
</dbReference>
<name>A0AAV7HUZ0_COTGL</name>
<protein>
    <recommendedName>
        <fullName evidence="1">Phosphatidylinositol-specific phospholipase C X domain-containing protein</fullName>
    </recommendedName>
</protein>
<organism evidence="2 3">
    <name type="scientific">Cotesia glomerata</name>
    <name type="common">Lepidopteran parasitic wasp</name>
    <name type="synonym">Apanteles glomeratus</name>
    <dbReference type="NCBI Taxonomy" id="32391"/>
    <lineage>
        <taxon>Eukaryota</taxon>
        <taxon>Metazoa</taxon>
        <taxon>Ecdysozoa</taxon>
        <taxon>Arthropoda</taxon>
        <taxon>Hexapoda</taxon>
        <taxon>Insecta</taxon>
        <taxon>Pterygota</taxon>
        <taxon>Neoptera</taxon>
        <taxon>Endopterygota</taxon>
        <taxon>Hymenoptera</taxon>
        <taxon>Apocrita</taxon>
        <taxon>Ichneumonoidea</taxon>
        <taxon>Braconidae</taxon>
        <taxon>Microgastrinae</taxon>
        <taxon>Cotesia</taxon>
    </lineage>
</organism>
<dbReference type="GO" id="GO:0006629">
    <property type="term" value="P:lipid metabolic process"/>
    <property type="evidence" value="ECO:0007669"/>
    <property type="project" value="InterPro"/>
</dbReference>
<sequence length="322" mass="37252">MINQTIVSPFPGMTSTPIKEQDSLSQYISTLNRNKKNPRGLDTRFGIRKKGQQLFLESQQINTLALIGSHDSATYNTLILAAQTQQRSITEQLNAGIRVLNIRVRRIENIFAIHHDSIYLGMMFGDIVNEVWKFLRRHLYEFVIMFLQEEYNSERCTMSECEILENRYIKIYGNFFVQFWSVEDTIKEHRGKILLVRGNNGFGLCAVSLHCDQLNLWKITSTFTRTAKWNAIATFQDKIFNANSSESCYINYLSANGGIIGPNTIDNKFWSDIPEFLGTGLRPGMNYRMIKYFRNPKNTLYIVRADNPLPQLLDKIVISNYE</sequence>
<evidence type="ECO:0000259" key="1">
    <source>
        <dbReference type="SMART" id="SM00148"/>
    </source>
</evidence>
<accession>A0AAV7HUZ0</accession>
<dbReference type="PANTHER" id="PTHR13593:SF113">
    <property type="entry name" value="SI:DKEY-266F7.9"/>
    <property type="match status" value="1"/>
</dbReference>
<dbReference type="GO" id="GO:0008081">
    <property type="term" value="F:phosphoric diester hydrolase activity"/>
    <property type="evidence" value="ECO:0007669"/>
    <property type="project" value="InterPro"/>
</dbReference>
<dbReference type="PROSITE" id="PS50007">
    <property type="entry name" value="PIPLC_X_DOMAIN"/>
    <property type="match status" value="1"/>
</dbReference>
<evidence type="ECO:0000313" key="3">
    <source>
        <dbReference type="Proteomes" id="UP000826195"/>
    </source>
</evidence>
<dbReference type="Pfam" id="PF26146">
    <property type="entry name" value="PI-PLC_X"/>
    <property type="match status" value="1"/>
</dbReference>
<dbReference type="AlphaFoldDB" id="A0AAV7HUZ0"/>
<dbReference type="SMART" id="SM00148">
    <property type="entry name" value="PLCXc"/>
    <property type="match status" value="1"/>
</dbReference>
<dbReference type="EMBL" id="JAHXZJ010002982">
    <property type="protein sequence ID" value="KAH0534983.1"/>
    <property type="molecule type" value="Genomic_DNA"/>
</dbReference>
<evidence type="ECO:0000313" key="2">
    <source>
        <dbReference type="EMBL" id="KAH0534983.1"/>
    </source>
</evidence>
<comment type="caution">
    <text evidence="2">The sequence shown here is derived from an EMBL/GenBank/DDBJ whole genome shotgun (WGS) entry which is preliminary data.</text>
</comment>
<keyword evidence="3" id="KW-1185">Reference proteome</keyword>
<dbReference type="InterPro" id="IPR000909">
    <property type="entry name" value="PLipase_C_PInositol-sp_X_dom"/>
</dbReference>
<gene>
    <name evidence="2" type="ORF">KQX54_011286</name>
</gene>
<dbReference type="InterPro" id="IPR017946">
    <property type="entry name" value="PLC-like_Pdiesterase_TIM-brl"/>
</dbReference>